<feature type="compositionally biased region" description="Basic residues" evidence="1">
    <location>
        <begin position="852"/>
        <end position="861"/>
    </location>
</feature>
<feature type="compositionally biased region" description="Basic and acidic residues" evidence="1">
    <location>
        <begin position="1058"/>
        <end position="1079"/>
    </location>
</feature>
<feature type="compositionally biased region" description="Low complexity" evidence="1">
    <location>
        <begin position="823"/>
        <end position="851"/>
    </location>
</feature>
<accession>A0A0M9FUH9</accession>
<dbReference type="GeneID" id="26907983"/>
<dbReference type="Proteomes" id="UP000037923">
    <property type="component" value="Unassembled WGS sequence"/>
</dbReference>
<evidence type="ECO:0000256" key="1">
    <source>
        <dbReference type="SAM" id="MobiDB-lite"/>
    </source>
</evidence>
<sequence>MPPVTSSTSAPAPATPLSAQWHVGHAVTAPKRCCTAYRHRYVVYAATDNAVAVVDVTSPPSTTSSIELRWRSQMRVFSLSAADEAVAFVSGHPERDIVCVGTQQHGLYVTSLSQPIFAESTKLPRSVTGDATYGATFLFTEAAHYLAFSSLLSSHLSDPAPYRLSLWCMDTHALLWRGAMAPLESMCSFSFDLSFAACQAGKVCLFTVQTQHHSGSAEETVAGSRAGGNSNGERSRLMVLSRPCSAVTELRDAEYTHCIAGPAEGEDAYIALTASGFLVALHATSGAMTRWMDCKVPAATGLCVYAGDSLVLTGELTRFFHASSWEFQGRIKLEPPAGAGLEKNGTGEAEAKTADAFTGAVAADDSTVLLFYRSGAMSSHSVGRRAGTHRLALHRSAFFPNCLASCPRRASGNGAFVTQAGEVQWLVVSDALWCWWTPHLLLFVSAANGALVAAYAVASTCVTLHPASGTVVLYDTQRRALVAYGRTATSPVAEVSTFATAAAAGNGDEETITSLASSAVGESFYALVSLPKSGLPPRLRRYRCGWGTVKKGEVSEKSFYIECMTNPDSGGSDGGVSLPDGTQALLVHAGGHAAATTCSTAAAEATLASVTTEGDRVVSVQRNTIVAVGLSEHRERTSASTYTHPDVIQRVLPCRGGLLVLAAASCAFVQWKGGSACSWAATPLVHAAPAGRAVVAAVAAHRPDVAVVCVDRAVAVWRLSDSPRLLASCVIGAAAALMVADVEETARQVRFYAMGTAGIDAYRLDSVELRASSAPHPDVPLRSPVAPVAVEKQKAEVKPSRPVVPPLPTSRTATTAVAPLTLPARGAPAPAAPAAATARPTTTTTTVTSTKRAARTPRHLARTVASQATPPAPAPRQRRTVSVGAPSSRQLNERFDELTGFYAKQKQENRGNEHPRTPRPGGVARQPQQQPTPQVPADAPPPSASTAVTSAPPLPQKEGDIAHPTHFAAPRARDSANPRTVPNAAPVSTAASASMIDVSASTVDSQTLRSAVAAATAGASDNAQGHVGQEENAEVPAAAGGDRTRLASSVPLSWSDSPPRRADPRRDDIGATTRADDAVLRGSASAVAKSPPQPPQVQLQGTEAFKQQQQHSGEVSASNSFTSEHFTVQARHLRESLLQIKELLEQSEMAESATEMSMAQTDEPDLDELALLLTSVAAQLHQRQVRRSAESA</sequence>
<dbReference type="AlphaFoldDB" id="A0A0M9FUH9"/>
<evidence type="ECO:0000313" key="3">
    <source>
        <dbReference type="Proteomes" id="UP000037923"/>
    </source>
</evidence>
<feature type="compositionally biased region" description="Polar residues" evidence="1">
    <location>
        <begin position="999"/>
        <end position="1009"/>
    </location>
</feature>
<evidence type="ECO:0000313" key="2">
    <source>
        <dbReference type="EMBL" id="KPA76350.1"/>
    </source>
</evidence>
<dbReference type="VEuPathDB" id="TriTrypDB:LpyrH10_20_0210"/>
<keyword evidence="3" id="KW-1185">Reference proteome</keyword>
<feature type="compositionally biased region" description="Basic and acidic residues" evidence="1">
    <location>
        <begin position="905"/>
        <end position="916"/>
    </location>
</feature>
<feature type="region of interest" description="Disordered" evidence="1">
    <location>
        <begin position="823"/>
        <end position="1121"/>
    </location>
</feature>
<dbReference type="OMA" id="LWCWWTP"/>
<feature type="compositionally biased region" description="Polar residues" evidence="1">
    <location>
        <begin position="1096"/>
        <end position="1121"/>
    </location>
</feature>
<protein>
    <submittedName>
        <fullName evidence="2">Uncharacterized protein</fullName>
    </submittedName>
</protein>
<dbReference type="EMBL" id="LGTL01000020">
    <property type="protein sequence ID" value="KPA76350.1"/>
    <property type="molecule type" value="Genomic_DNA"/>
</dbReference>
<reference evidence="2 3" key="1">
    <citation type="submission" date="2015-07" db="EMBL/GenBank/DDBJ databases">
        <title>High-quality genome of monoxenous trypanosomatid Leptomonas pyrrhocoris.</title>
        <authorList>
            <person name="Flegontov P."/>
            <person name="Butenko A."/>
            <person name="Firsov S."/>
            <person name="Vlcek C."/>
            <person name="Logacheva M.D."/>
            <person name="Field M."/>
            <person name="Filatov D."/>
            <person name="Flegontova O."/>
            <person name="Gerasimov E."/>
            <person name="Jackson A.P."/>
            <person name="Kelly S."/>
            <person name="Opperdoes F."/>
            <person name="O'Reilly A."/>
            <person name="Votypka J."/>
            <person name="Yurchenko V."/>
            <person name="Lukes J."/>
        </authorList>
    </citation>
    <scope>NUCLEOTIDE SEQUENCE [LARGE SCALE GENOMIC DNA]</scope>
    <source>
        <strain evidence="2">H10</strain>
    </source>
</reference>
<feature type="compositionally biased region" description="Low complexity" evidence="1">
    <location>
        <begin position="1011"/>
        <end position="1023"/>
    </location>
</feature>
<gene>
    <name evidence="2" type="ORF">ABB37_07698</name>
</gene>
<name>A0A0M9FUH9_LEPPY</name>
<dbReference type="OrthoDB" id="251005at2759"/>
<proteinExistence type="predicted"/>
<organism evidence="2 3">
    <name type="scientific">Leptomonas pyrrhocoris</name>
    <name type="common">Firebug parasite</name>
    <dbReference type="NCBI Taxonomy" id="157538"/>
    <lineage>
        <taxon>Eukaryota</taxon>
        <taxon>Discoba</taxon>
        <taxon>Euglenozoa</taxon>
        <taxon>Kinetoplastea</taxon>
        <taxon>Metakinetoplastina</taxon>
        <taxon>Trypanosomatida</taxon>
        <taxon>Trypanosomatidae</taxon>
        <taxon>Leishmaniinae</taxon>
        <taxon>Leptomonas</taxon>
    </lineage>
</organism>
<feature type="compositionally biased region" description="Low complexity" evidence="1">
    <location>
        <begin position="923"/>
        <end position="937"/>
    </location>
</feature>
<comment type="caution">
    <text evidence="2">The sequence shown here is derived from an EMBL/GenBank/DDBJ whole genome shotgun (WGS) entry which is preliminary data.</text>
</comment>
<dbReference type="RefSeq" id="XP_015654789.1">
    <property type="nucleotide sequence ID" value="XM_015806425.1"/>
</dbReference>